<keyword evidence="1" id="KW-1133">Transmembrane helix</keyword>
<feature type="transmembrane region" description="Helical" evidence="1">
    <location>
        <begin position="401"/>
        <end position="421"/>
    </location>
</feature>
<organism evidence="2 3">
    <name type="scientific">Photobacterium iliopiscarium</name>
    <dbReference type="NCBI Taxonomy" id="56192"/>
    <lineage>
        <taxon>Bacteria</taxon>
        <taxon>Pseudomonadati</taxon>
        <taxon>Pseudomonadota</taxon>
        <taxon>Gammaproteobacteria</taxon>
        <taxon>Vibrionales</taxon>
        <taxon>Vibrionaceae</taxon>
        <taxon>Photobacterium</taxon>
    </lineage>
</organism>
<feature type="transmembrane region" description="Helical" evidence="1">
    <location>
        <begin position="91"/>
        <end position="109"/>
    </location>
</feature>
<dbReference type="Proteomes" id="UP000241190">
    <property type="component" value="Unassembled WGS sequence"/>
</dbReference>
<feature type="transmembrane region" description="Helical" evidence="1">
    <location>
        <begin position="30"/>
        <end position="47"/>
    </location>
</feature>
<evidence type="ECO:0000313" key="2">
    <source>
        <dbReference type="EMBL" id="PSW93084.1"/>
    </source>
</evidence>
<feature type="transmembrane region" description="Helical" evidence="1">
    <location>
        <begin position="359"/>
        <end position="381"/>
    </location>
</feature>
<keyword evidence="3" id="KW-1185">Reference proteome</keyword>
<evidence type="ECO:0000313" key="3">
    <source>
        <dbReference type="Proteomes" id="UP000241190"/>
    </source>
</evidence>
<sequence>MNTGVYFQAYVFITLVFSGFAQYFTGVDAFLWLPFLMTIGMIAMLPLQTRYNFEKLDRLETILIVLFIGLMALAITSSVLQEGIKPTIAGIKNSLGIPLLVPCLFLGFCRESQIYKITQKLYWVFYTQIPIIIYQLLVIVPARAAAQGKMDSWDSVVGSFGGSMNSGGNGAAMGLFAMLIMLMKISEYKHGVTKLKSVIFHIVIGFLIVLIAQVQFVVLLAPLFMMYVYVLPSYIKEIKPVNIKTILLGILGICVLVGLFIVILAIAYSNKNSAKLGIWDMFMDNVGYIFDAHTIVEGVHGRMDELGRLTSIVFWGENSSLRGIVNQLFGYGLNSTNPGGATLGYVSTLFNLNVGSTTIALYLWEIGLVSTVFLVSIILLIIMNSKPKPMFSIKDLSKEDVTLLSCQPAFIGFAFAGLITLPYSQMLALIPVFQFQFYFCLGAMLVIRKATLNKQKMMSIR</sequence>
<accession>A0ABX5GP27</accession>
<gene>
    <name evidence="2" type="ORF">C9J52_15950</name>
</gene>
<keyword evidence="1" id="KW-0812">Transmembrane</keyword>
<reference evidence="2 3" key="1">
    <citation type="submission" date="2018-03" db="EMBL/GenBank/DDBJ databases">
        <title>Whole genome sequencing of Histamine producing bacteria.</title>
        <authorList>
            <person name="Butler K."/>
        </authorList>
    </citation>
    <scope>NUCLEOTIDE SEQUENCE [LARGE SCALE GENOMIC DNA]</scope>
    <source>
        <strain evidence="2 3">ATCC 51761</strain>
    </source>
</reference>
<feature type="transmembrane region" description="Helical" evidence="1">
    <location>
        <begin position="59"/>
        <end position="79"/>
    </location>
</feature>
<feature type="transmembrane region" description="Helical" evidence="1">
    <location>
        <begin position="247"/>
        <end position="268"/>
    </location>
</feature>
<proteinExistence type="predicted"/>
<feature type="transmembrane region" description="Helical" evidence="1">
    <location>
        <begin position="7"/>
        <end position="24"/>
    </location>
</feature>
<name>A0ABX5GP27_9GAMM</name>
<comment type="caution">
    <text evidence="2">The sequence shown here is derived from an EMBL/GenBank/DDBJ whole genome shotgun (WGS) entry which is preliminary data.</text>
</comment>
<feature type="transmembrane region" description="Helical" evidence="1">
    <location>
        <begin position="427"/>
        <end position="447"/>
    </location>
</feature>
<keyword evidence="1" id="KW-0472">Membrane</keyword>
<dbReference type="RefSeq" id="WP_045036289.1">
    <property type="nucleotide sequence ID" value="NZ_JZSR01000007.1"/>
</dbReference>
<dbReference type="EMBL" id="PYOP01000030">
    <property type="protein sequence ID" value="PSW93084.1"/>
    <property type="molecule type" value="Genomic_DNA"/>
</dbReference>
<feature type="transmembrane region" description="Helical" evidence="1">
    <location>
        <begin position="166"/>
        <end position="183"/>
    </location>
</feature>
<evidence type="ECO:0000256" key="1">
    <source>
        <dbReference type="SAM" id="Phobius"/>
    </source>
</evidence>
<feature type="transmembrane region" description="Helical" evidence="1">
    <location>
        <begin position="121"/>
        <end position="146"/>
    </location>
</feature>
<protein>
    <submittedName>
        <fullName evidence="2">Capsular biosynthesis protein</fullName>
    </submittedName>
</protein>